<dbReference type="Proteomes" id="UP000199308">
    <property type="component" value="Unassembled WGS sequence"/>
</dbReference>
<feature type="domain" description="DUF4136" evidence="2">
    <location>
        <begin position="40"/>
        <end position="182"/>
    </location>
</feature>
<evidence type="ECO:0000313" key="3">
    <source>
        <dbReference type="EMBL" id="SET71753.1"/>
    </source>
</evidence>
<dbReference type="PROSITE" id="PS51257">
    <property type="entry name" value="PROKAR_LIPOPROTEIN"/>
    <property type="match status" value="1"/>
</dbReference>
<dbReference type="AlphaFoldDB" id="A0A1I0GL26"/>
<organism evidence="3 4">
    <name type="scientific">Thalassotalea agarivorans</name>
    <name type="common">Thalassomonas agarivorans</name>
    <dbReference type="NCBI Taxonomy" id="349064"/>
    <lineage>
        <taxon>Bacteria</taxon>
        <taxon>Pseudomonadati</taxon>
        <taxon>Pseudomonadota</taxon>
        <taxon>Gammaproteobacteria</taxon>
        <taxon>Alteromonadales</taxon>
        <taxon>Colwelliaceae</taxon>
        <taxon>Thalassotalea</taxon>
    </lineage>
</organism>
<evidence type="ECO:0000259" key="2">
    <source>
        <dbReference type="Pfam" id="PF13590"/>
    </source>
</evidence>
<dbReference type="OrthoDB" id="6225622at2"/>
<dbReference type="InterPro" id="IPR025411">
    <property type="entry name" value="DUF4136"/>
</dbReference>
<gene>
    <name evidence="3" type="ORF">SAMN05660429_02490</name>
</gene>
<feature type="chain" id="PRO_5011571615" description="DUF4136 domain-containing protein" evidence="1">
    <location>
        <begin position="23"/>
        <end position="185"/>
    </location>
</feature>
<name>A0A1I0GL26_THASX</name>
<proteinExistence type="predicted"/>
<evidence type="ECO:0000256" key="1">
    <source>
        <dbReference type="SAM" id="SignalP"/>
    </source>
</evidence>
<keyword evidence="4" id="KW-1185">Reference proteome</keyword>
<protein>
    <recommendedName>
        <fullName evidence="2">DUF4136 domain-containing protein</fullName>
    </recommendedName>
</protein>
<evidence type="ECO:0000313" key="4">
    <source>
        <dbReference type="Proteomes" id="UP000199308"/>
    </source>
</evidence>
<dbReference type="EMBL" id="FOHK01000012">
    <property type="protein sequence ID" value="SET71753.1"/>
    <property type="molecule type" value="Genomic_DNA"/>
</dbReference>
<dbReference type="RefSeq" id="WP_093331004.1">
    <property type="nucleotide sequence ID" value="NZ_AP027363.1"/>
</dbReference>
<dbReference type="Pfam" id="PF13590">
    <property type="entry name" value="DUF4136"/>
    <property type="match status" value="1"/>
</dbReference>
<accession>A0A1I0GL26</accession>
<reference evidence="3 4" key="1">
    <citation type="submission" date="2016-10" db="EMBL/GenBank/DDBJ databases">
        <authorList>
            <person name="de Groot N.N."/>
        </authorList>
    </citation>
    <scope>NUCLEOTIDE SEQUENCE [LARGE SCALE GENOMIC DNA]</scope>
    <source>
        <strain evidence="3 4">DSM 19706</strain>
    </source>
</reference>
<keyword evidence="1" id="KW-0732">Signal</keyword>
<feature type="signal peptide" evidence="1">
    <location>
        <begin position="1"/>
        <end position="22"/>
    </location>
</feature>
<sequence>MTTPRIISLIASILLISACVQVQENSTQASRLAVSAVQDMPANFEQGSTFAIVPIKVEHQRYSDEEVDGAYHIYANAITQQMIDRGYTVVQEPKIAKIWVRFALVLEEDVSDATIAEKFGVVPGLPHTDGLEKGSFLVAIEDAEQMQRVWRGAAQGFVHEELPVNERIARTENIVSQVFKQYQPK</sequence>
<dbReference type="Gene3D" id="3.30.160.670">
    <property type="match status" value="1"/>
</dbReference>
<dbReference type="STRING" id="349064.SAMN05660429_02490"/>